<sequence length="527" mass="57612">MVTRRPNAVIAISIVLAGAILAIAVWLLAQMREDALRRSQDAVFNVSLLVERDVSRNLEIYDLSLRAVIDGLNQPGVLDLPPQIRQMVLFDGSISAKDMGSVFVLDEHGNVRFDSRTSTLPAPPRPADLADRDYFTVHRDAPNLGLYISHPFSPSGSDEDLRIALSRRISRPDGGFGGVVVGTLRLTYFHRLFDGMKLGPSGSMALMLSDGTMLMRRPYDPKTIGINLTGTANYSRFIQRPSGGFFGTAAIDRVERWYAFRHIDVYPLILDVALSTHDIYVEWRRRAWIIGTLIAALDVTIIALAILFSQQLQRRRAAEEELRELARTDGLTGLNNRRAFEEHVSDEWRRAQRSGWPLSLLLIDVDNFKGFNDLYGHSAGDEALIGVARCIAQNVRRPGDTAARYGGEEFAVLLPNTDAAGAQQIGEQIRAAVQALQCRHVASAHHVLTVSVGTATARSKRFKTSRALVDAADEALYLAKGAGRNRVIAYRAAGDGADGAHAVDAVDSASPADRAEATPDTGGRGAH</sequence>
<dbReference type="Pfam" id="PF22588">
    <property type="entry name" value="dCache_1_like"/>
    <property type="match status" value="1"/>
</dbReference>
<keyword evidence="7" id="KW-1185">Reference proteome</keyword>
<dbReference type="CDD" id="cd01949">
    <property type="entry name" value="GGDEF"/>
    <property type="match status" value="1"/>
</dbReference>
<proteinExistence type="predicted"/>
<comment type="caution">
    <text evidence="6">The sequence shown here is derived from an EMBL/GenBank/DDBJ whole genome shotgun (WGS) entry which is preliminary data.</text>
</comment>
<dbReference type="InterPro" id="IPR000160">
    <property type="entry name" value="GGDEF_dom"/>
</dbReference>
<dbReference type="FunFam" id="3.30.70.270:FF:000001">
    <property type="entry name" value="Diguanylate cyclase domain protein"/>
    <property type="match status" value="1"/>
</dbReference>
<dbReference type="PANTHER" id="PTHR45138:SF9">
    <property type="entry name" value="DIGUANYLATE CYCLASE DGCM-RELATED"/>
    <property type="match status" value="1"/>
</dbReference>
<dbReference type="Gene3D" id="3.30.70.270">
    <property type="match status" value="1"/>
</dbReference>
<keyword evidence="4" id="KW-0812">Transmembrane</keyword>
<evidence type="ECO:0000256" key="3">
    <source>
        <dbReference type="SAM" id="MobiDB-lite"/>
    </source>
</evidence>
<dbReference type="GO" id="GO:0005886">
    <property type="term" value="C:plasma membrane"/>
    <property type="evidence" value="ECO:0007669"/>
    <property type="project" value="TreeGrafter"/>
</dbReference>
<evidence type="ECO:0000256" key="2">
    <source>
        <dbReference type="ARBA" id="ARBA00034247"/>
    </source>
</evidence>
<dbReference type="InterPro" id="IPR043128">
    <property type="entry name" value="Rev_trsase/Diguanyl_cyclase"/>
</dbReference>
<evidence type="ECO:0000313" key="6">
    <source>
        <dbReference type="EMBL" id="NML33339.1"/>
    </source>
</evidence>
<dbReference type="GO" id="GO:0052621">
    <property type="term" value="F:diguanylate cyclase activity"/>
    <property type="evidence" value="ECO:0007669"/>
    <property type="project" value="UniProtKB-EC"/>
</dbReference>
<feature type="transmembrane region" description="Helical" evidence="4">
    <location>
        <begin position="287"/>
        <end position="308"/>
    </location>
</feature>
<dbReference type="GO" id="GO:0043709">
    <property type="term" value="P:cell adhesion involved in single-species biofilm formation"/>
    <property type="evidence" value="ECO:0007669"/>
    <property type="project" value="TreeGrafter"/>
</dbReference>
<dbReference type="InterPro" id="IPR029787">
    <property type="entry name" value="Nucleotide_cyclase"/>
</dbReference>
<dbReference type="EMBL" id="JABBFZ010000013">
    <property type="protein sequence ID" value="NML33339.1"/>
    <property type="molecule type" value="Genomic_DNA"/>
</dbReference>
<dbReference type="PROSITE" id="PS50887">
    <property type="entry name" value="GGDEF"/>
    <property type="match status" value="1"/>
</dbReference>
<dbReference type="GO" id="GO:1902201">
    <property type="term" value="P:negative regulation of bacterial-type flagellum-dependent cell motility"/>
    <property type="evidence" value="ECO:0007669"/>
    <property type="project" value="TreeGrafter"/>
</dbReference>
<name>A0A7X9ZYL8_9BURK</name>
<reference evidence="6 7" key="1">
    <citation type="submission" date="2020-04" db="EMBL/GenBank/DDBJ databases">
        <title>Paraburkholderia sp. G-4-1-8 isolated from soil.</title>
        <authorList>
            <person name="Dahal R.H."/>
        </authorList>
    </citation>
    <scope>NUCLEOTIDE SEQUENCE [LARGE SCALE GENOMIC DNA]</scope>
    <source>
        <strain evidence="6 7">G-4-1-8</strain>
    </source>
</reference>
<dbReference type="RefSeq" id="WP_169499572.1">
    <property type="nucleotide sequence ID" value="NZ_JABBFZ010000013.1"/>
</dbReference>
<evidence type="ECO:0000256" key="4">
    <source>
        <dbReference type="SAM" id="Phobius"/>
    </source>
</evidence>
<feature type="region of interest" description="Disordered" evidence="3">
    <location>
        <begin position="504"/>
        <end position="527"/>
    </location>
</feature>
<organism evidence="6 7">
    <name type="scientific">Paraburkholderia antibiotica</name>
    <dbReference type="NCBI Taxonomy" id="2728839"/>
    <lineage>
        <taxon>Bacteria</taxon>
        <taxon>Pseudomonadati</taxon>
        <taxon>Pseudomonadota</taxon>
        <taxon>Betaproteobacteria</taxon>
        <taxon>Burkholderiales</taxon>
        <taxon>Burkholderiaceae</taxon>
        <taxon>Paraburkholderia</taxon>
    </lineage>
</organism>
<comment type="catalytic activity">
    <reaction evidence="2">
        <text>2 GTP = 3',3'-c-di-GMP + 2 diphosphate</text>
        <dbReference type="Rhea" id="RHEA:24898"/>
        <dbReference type="ChEBI" id="CHEBI:33019"/>
        <dbReference type="ChEBI" id="CHEBI:37565"/>
        <dbReference type="ChEBI" id="CHEBI:58805"/>
        <dbReference type="EC" id="2.7.7.65"/>
    </reaction>
</comment>
<dbReference type="SMART" id="SM00267">
    <property type="entry name" value="GGDEF"/>
    <property type="match status" value="1"/>
</dbReference>
<dbReference type="PANTHER" id="PTHR45138">
    <property type="entry name" value="REGULATORY COMPONENTS OF SENSORY TRANSDUCTION SYSTEM"/>
    <property type="match status" value="1"/>
</dbReference>
<feature type="domain" description="GGDEF" evidence="5">
    <location>
        <begin position="356"/>
        <end position="492"/>
    </location>
</feature>
<feature type="transmembrane region" description="Helical" evidence="4">
    <location>
        <begin position="6"/>
        <end position="29"/>
    </location>
</feature>
<dbReference type="EC" id="2.7.7.65" evidence="1"/>
<accession>A0A7X9ZYL8</accession>
<evidence type="ECO:0000259" key="5">
    <source>
        <dbReference type="PROSITE" id="PS50887"/>
    </source>
</evidence>
<dbReference type="Pfam" id="PF00990">
    <property type="entry name" value="GGDEF"/>
    <property type="match status" value="1"/>
</dbReference>
<gene>
    <name evidence="6" type="ORF">HHL14_21195</name>
</gene>
<dbReference type="SUPFAM" id="SSF55073">
    <property type="entry name" value="Nucleotide cyclase"/>
    <property type="match status" value="1"/>
</dbReference>
<evidence type="ECO:0000256" key="1">
    <source>
        <dbReference type="ARBA" id="ARBA00012528"/>
    </source>
</evidence>
<protein>
    <recommendedName>
        <fullName evidence="1">diguanylate cyclase</fullName>
        <ecNumber evidence="1">2.7.7.65</ecNumber>
    </recommendedName>
</protein>
<dbReference type="InterPro" id="IPR054327">
    <property type="entry name" value="His-kinase-like_sensor"/>
</dbReference>
<dbReference type="InterPro" id="IPR050469">
    <property type="entry name" value="Diguanylate_Cyclase"/>
</dbReference>
<keyword evidence="4" id="KW-1133">Transmembrane helix</keyword>
<dbReference type="Gene3D" id="3.30.450.20">
    <property type="entry name" value="PAS domain"/>
    <property type="match status" value="2"/>
</dbReference>
<dbReference type="NCBIfam" id="TIGR00254">
    <property type="entry name" value="GGDEF"/>
    <property type="match status" value="1"/>
</dbReference>
<dbReference type="AlphaFoldDB" id="A0A7X9ZYL8"/>
<evidence type="ECO:0000313" key="7">
    <source>
        <dbReference type="Proteomes" id="UP000583127"/>
    </source>
</evidence>
<keyword evidence="4" id="KW-0472">Membrane</keyword>
<dbReference type="CDD" id="cd12915">
    <property type="entry name" value="PDC2_DGC_like"/>
    <property type="match status" value="1"/>
</dbReference>
<dbReference type="Proteomes" id="UP000583127">
    <property type="component" value="Unassembled WGS sequence"/>
</dbReference>
<dbReference type="CDD" id="cd12914">
    <property type="entry name" value="PDC1_DGC_like"/>
    <property type="match status" value="1"/>
</dbReference>